<dbReference type="Proteomes" id="UP000824469">
    <property type="component" value="Unassembled WGS sequence"/>
</dbReference>
<evidence type="ECO:0000256" key="1">
    <source>
        <dbReference type="ARBA" id="ARBA00004123"/>
    </source>
</evidence>
<dbReference type="InterPro" id="IPR036142">
    <property type="entry name" value="ENT_dom-like_sf"/>
</dbReference>
<protein>
    <recommendedName>
        <fullName evidence="3">ENT domain-containing protein</fullName>
    </recommendedName>
</protein>
<evidence type="ECO:0000313" key="4">
    <source>
        <dbReference type="EMBL" id="KAH9289517.1"/>
    </source>
</evidence>
<evidence type="ECO:0000313" key="5">
    <source>
        <dbReference type="Proteomes" id="UP000824469"/>
    </source>
</evidence>
<dbReference type="PANTHER" id="PTHR33432:SF33">
    <property type="entry name" value="OS03G0796400 PROTEIN"/>
    <property type="match status" value="1"/>
</dbReference>
<keyword evidence="2" id="KW-0539">Nucleus</keyword>
<keyword evidence="5" id="KW-1185">Reference proteome</keyword>
<dbReference type="Gene3D" id="1.10.1240.40">
    <property type="entry name" value="ENT domain"/>
    <property type="match status" value="2"/>
</dbReference>
<reference evidence="4 5" key="1">
    <citation type="journal article" date="2021" name="Nat. Plants">
        <title>The Taxus genome provides insights into paclitaxel biosynthesis.</title>
        <authorList>
            <person name="Xiong X."/>
            <person name="Gou J."/>
            <person name="Liao Q."/>
            <person name="Li Y."/>
            <person name="Zhou Q."/>
            <person name="Bi G."/>
            <person name="Li C."/>
            <person name="Du R."/>
            <person name="Wang X."/>
            <person name="Sun T."/>
            <person name="Guo L."/>
            <person name="Liang H."/>
            <person name="Lu P."/>
            <person name="Wu Y."/>
            <person name="Zhang Z."/>
            <person name="Ro D.K."/>
            <person name="Shang Y."/>
            <person name="Huang S."/>
            <person name="Yan J."/>
        </authorList>
    </citation>
    <scope>NUCLEOTIDE SEQUENCE [LARGE SCALE GENOMIC DNA]</scope>
    <source>
        <strain evidence="4">Ta-2019</strain>
    </source>
</reference>
<proteinExistence type="predicted"/>
<dbReference type="PANTHER" id="PTHR33432">
    <property type="entry name" value="PROTEIN EMSY-LIKE 4"/>
    <property type="match status" value="1"/>
</dbReference>
<dbReference type="GO" id="GO:0050832">
    <property type="term" value="P:defense response to fungus"/>
    <property type="evidence" value="ECO:0007669"/>
    <property type="project" value="InterPro"/>
</dbReference>
<dbReference type="Pfam" id="PF03735">
    <property type="entry name" value="ENT"/>
    <property type="match status" value="2"/>
</dbReference>
<comment type="caution">
    <text evidence="4">The sequence shown here is derived from an EMBL/GenBank/DDBJ whole genome shotgun (WGS) entry which is preliminary data.</text>
</comment>
<evidence type="ECO:0000259" key="3">
    <source>
        <dbReference type="PROSITE" id="PS51138"/>
    </source>
</evidence>
<dbReference type="PROSITE" id="PS51138">
    <property type="entry name" value="ENT"/>
    <property type="match status" value="2"/>
</dbReference>
<dbReference type="InterPro" id="IPR014002">
    <property type="entry name" value="Agenet_dom_plant"/>
</dbReference>
<feature type="domain" description="ENT" evidence="3">
    <location>
        <begin position="427"/>
        <end position="487"/>
    </location>
</feature>
<accession>A0AA38BV36</accession>
<dbReference type="SMART" id="SM00743">
    <property type="entry name" value="Agenet"/>
    <property type="match status" value="2"/>
</dbReference>
<organism evidence="4 5">
    <name type="scientific">Taxus chinensis</name>
    <name type="common">Chinese yew</name>
    <name type="synonym">Taxus wallichiana var. chinensis</name>
    <dbReference type="NCBI Taxonomy" id="29808"/>
    <lineage>
        <taxon>Eukaryota</taxon>
        <taxon>Viridiplantae</taxon>
        <taxon>Streptophyta</taxon>
        <taxon>Embryophyta</taxon>
        <taxon>Tracheophyta</taxon>
        <taxon>Spermatophyta</taxon>
        <taxon>Pinopsida</taxon>
        <taxon>Pinidae</taxon>
        <taxon>Conifers II</taxon>
        <taxon>Cupressales</taxon>
        <taxon>Taxaceae</taxon>
        <taxon>Taxus</taxon>
    </lineage>
</organism>
<feature type="non-terminal residue" evidence="4">
    <location>
        <position position="487"/>
    </location>
</feature>
<dbReference type="GO" id="GO:0005634">
    <property type="term" value="C:nucleus"/>
    <property type="evidence" value="ECO:0007669"/>
    <property type="project" value="UniProtKB-SubCell"/>
</dbReference>
<name>A0AA38BV36_TAXCH</name>
<dbReference type="SUPFAM" id="SSF158639">
    <property type="entry name" value="ENT-like"/>
    <property type="match status" value="2"/>
</dbReference>
<sequence length="487" mass="56113">MGRGSAEHINVKLKKERIGCCYAIAEFIFFFICEEQGSERFSTGNMKSKEGYLVEVCRSNGGILQSWFRAKIISCKEHCYKVEYDNLLNDHGKRVVEDVCVDAVRPEPPRMTETRKLAPGHMIEVYDNHSWKVGTVLKALPGRLFVVKLMEPLRQRTFHQSVIRPRLFWENEGWLHNVEADRDHLLKMGFQFQNKQHIENQFRELNAKGNAQSHEHRQFEAEFYPHKLLTNNAKRKVGSQMQSAYGGDFLKTEAASQKRRNVQMFRYQEAAAESTLHVWEMVDRPPFPRNLVGEECVHMSSYEDRINLSVEEAESIQCSVASSSSSNGLNYVLHSDNKHSKRLLNDSHLDDAQSCCECPNERQNVSLTEKEVATKLHKLELCAYRSTMRAFHASGCLSWGREALLTNLRLELHISDDEHLSELIQLCSTKVHKLELFAYLSTMRAFHASGSLTWEREALLTNLRLDLHISDDEHLSELTRLCSIKAL</sequence>
<evidence type="ECO:0000256" key="2">
    <source>
        <dbReference type="ARBA" id="ARBA00023242"/>
    </source>
</evidence>
<dbReference type="SMART" id="SM01191">
    <property type="entry name" value="ENT"/>
    <property type="match status" value="2"/>
</dbReference>
<dbReference type="InterPro" id="IPR008395">
    <property type="entry name" value="Agenet-like_dom"/>
</dbReference>
<dbReference type="Pfam" id="PF05641">
    <property type="entry name" value="Agenet"/>
    <property type="match status" value="1"/>
</dbReference>
<dbReference type="AlphaFoldDB" id="A0AA38BV36"/>
<comment type="subcellular location">
    <subcellularLocation>
        <location evidence="1">Nucleus</location>
    </subcellularLocation>
</comment>
<dbReference type="OMA" id="ESICECP"/>
<dbReference type="InterPro" id="IPR005491">
    <property type="entry name" value="ENT_dom"/>
</dbReference>
<dbReference type="InterPro" id="IPR033485">
    <property type="entry name" value="EMSY-LIKE_plant"/>
</dbReference>
<gene>
    <name evidence="4" type="ORF">KI387_033634</name>
</gene>
<dbReference type="EMBL" id="JAHRHJ020003813">
    <property type="protein sequence ID" value="KAH9289517.1"/>
    <property type="molecule type" value="Genomic_DNA"/>
</dbReference>
<feature type="domain" description="ENT" evidence="3">
    <location>
        <begin position="372"/>
        <end position="428"/>
    </location>
</feature>